<dbReference type="AlphaFoldDB" id="A0A268NY10"/>
<dbReference type="CDD" id="cd02696">
    <property type="entry name" value="MurNAc-LAA"/>
    <property type="match status" value="1"/>
</dbReference>
<dbReference type="InterPro" id="IPR007730">
    <property type="entry name" value="SPOR-like_dom"/>
</dbReference>
<accession>A0A268NY10</accession>
<dbReference type="PANTHER" id="PTHR30404">
    <property type="entry name" value="N-ACETYLMURAMOYL-L-ALANINE AMIDASE"/>
    <property type="match status" value="1"/>
</dbReference>
<dbReference type="Pfam" id="PF01520">
    <property type="entry name" value="Amidase_3"/>
    <property type="match status" value="1"/>
</dbReference>
<name>A0A268NY10_SHOCL</name>
<organism evidence="3 4">
    <name type="scientific">Shouchella clausii</name>
    <name type="common">Alkalihalobacillus clausii</name>
    <dbReference type="NCBI Taxonomy" id="79880"/>
    <lineage>
        <taxon>Bacteria</taxon>
        <taxon>Bacillati</taxon>
        <taxon>Bacillota</taxon>
        <taxon>Bacilli</taxon>
        <taxon>Bacillales</taxon>
        <taxon>Bacillaceae</taxon>
        <taxon>Shouchella</taxon>
    </lineage>
</organism>
<feature type="domain" description="SPOR" evidence="2">
    <location>
        <begin position="182"/>
        <end position="256"/>
    </location>
</feature>
<dbReference type="RefSeq" id="WP_063609752.1">
    <property type="nucleotide sequence ID" value="NZ_BOQS01000018.1"/>
</dbReference>
<gene>
    <name evidence="3" type="ORF">CHH72_15675</name>
</gene>
<dbReference type="EMBL" id="NPCC01000025">
    <property type="protein sequence ID" value="PAE87905.1"/>
    <property type="molecule type" value="Genomic_DNA"/>
</dbReference>
<dbReference type="SMART" id="SM00646">
    <property type="entry name" value="Ami_3"/>
    <property type="match status" value="1"/>
</dbReference>
<dbReference type="Pfam" id="PF05036">
    <property type="entry name" value="SPOR"/>
    <property type="match status" value="1"/>
</dbReference>
<dbReference type="InterPro" id="IPR050695">
    <property type="entry name" value="N-acetylmuramoyl_amidase_3"/>
</dbReference>
<dbReference type="GO" id="GO:0042834">
    <property type="term" value="F:peptidoglycan binding"/>
    <property type="evidence" value="ECO:0007669"/>
    <property type="project" value="InterPro"/>
</dbReference>
<dbReference type="Proteomes" id="UP000216207">
    <property type="component" value="Unassembled WGS sequence"/>
</dbReference>
<dbReference type="Gene3D" id="3.30.70.1070">
    <property type="entry name" value="Sporulation related repeat"/>
    <property type="match status" value="1"/>
</dbReference>
<comment type="caution">
    <text evidence="3">The sequence shown here is derived from an EMBL/GenBank/DDBJ whole genome shotgun (WGS) entry which is preliminary data.</text>
</comment>
<evidence type="ECO:0000259" key="2">
    <source>
        <dbReference type="PROSITE" id="PS51724"/>
    </source>
</evidence>
<keyword evidence="1" id="KW-0378">Hydrolase</keyword>
<proteinExistence type="predicted"/>
<dbReference type="GO" id="GO:0009253">
    <property type="term" value="P:peptidoglycan catabolic process"/>
    <property type="evidence" value="ECO:0007669"/>
    <property type="project" value="InterPro"/>
</dbReference>
<dbReference type="SUPFAM" id="SSF53187">
    <property type="entry name" value="Zn-dependent exopeptidases"/>
    <property type="match status" value="1"/>
</dbReference>
<dbReference type="Gene3D" id="3.40.630.40">
    <property type="entry name" value="Zn-dependent exopeptidases"/>
    <property type="match status" value="1"/>
</dbReference>
<dbReference type="SUPFAM" id="SSF110997">
    <property type="entry name" value="Sporulation related repeat"/>
    <property type="match status" value="1"/>
</dbReference>
<dbReference type="PANTHER" id="PTHR30404:SF0">
    <property type="entry name" value="N-ACETYLMURAMOYL-L-ALANINE AMIDASE AMIC"/>
    <property type="match status" value="1"/>
</dbReference>
<evidence type="ECO:0000313" key="4">
    <source>
        <dbReference type="Proteomes" id="UP000216207"/>
    </source>
</evidence>
<sequence>MVKIFIDPGHGGNDPGAVGNGMQEKNLTLSIATQIRDMLVSEYENAEVRMSRTGDTAVSLTERTNMANNWGADYFLSVHINAGGGTGFESYIHTSQTSGSVRAQNIIHPAIMQQLSERDRGKKTANFAVLRTSTMPAILTENLFIDHANDAAKLRDPAFLTRVARGHVNGLAQAFNLRRNSGGNGTIYRVQAGAFSQRANAEALQARLQADGYEALIIQSGSLYRVQVGAFSVKANAEALVAELKSRGYDAIVITV</sequence>
<evidence type="ECO:0000313" key="3">
    <source>
        <dbReference type="EMBL" id="PAE87905.1"/>
    </source>
</evidence>
<dbReference type="InterPro" id="IPR002508">
    <property type="entry name" value="MurNAc-LAA_cat"/>
</dbReference>
<protein>
    <submittedName>
        <fullName evidence="3">N-acetylmuramoyl-L-alanine amidase</fullName>
    </submittedName>
</protein>
<reference evidence="3 4" key="1">
    <citation type="submission" date="2017-07" db="EMBL/GenBank/DDBJ databases">
        <title>Isolation and whole genome analysis of endospore-forming bacteria from heroin.</title>
        <authorList>
            <person name="Kalinowski J."/>
            <person name="Ahrens B."/>
            <person name="Al-Dilaimi A."/>
            <person name="Winkler A."/>
            <person name="Wibberg D."/>
            <person name="Schleenbecker U."/>
            <person name="Ruckert C."/>
            <person name="Wolfel R."/>
            <person name="Grass G."/>
        </authorList>
    </citation>
    <scope>NUCLEOTIDE SEQUENCE [LARGE SCALE GENOMIC DNA]</scope>
    <source>
        <strain evidence="3 4">7539</strain>
    </source>
</reference>
<dbReference type="InterPro" id="IPR036680">
    <property type="entry name" value="SPOR-like_sf"/>
</dbReference>
<evidence type="ECO:0000256" key="1">
    <source>
        <dbReference type="ARBA" id="ARBA00022801"/>
    </source>
</evidence>
<dbReference type="GO" id="GO:0030288">
    <property type="term" value="C:outer membrane-bounded periplasmic space"/>
    <property type="evidence" value="ECO:0007669"/>
    <property type="project" value="TreeGrafter"/>
</dbReference>
<dbReference type="PROSITE" id="PS51724">
    <property type="entry name" value="SPOR"/>
    <property type="match status" value="1"/>
</dbReference>
<dbReference type="GO" id="GO:0008745">
    <property type="term" value="F:N-acetylmuramoyl-L-alanine amidase activity"/>
    <property type="evidence" value="ECO:0007669"/>
    <property type="project" value="InterPro"/>
</dbReference>